<feature type="transmembrane region" description="Helical" evidence="1">
    <location>
        <begin position="173"/>
        <end position="195"/>
    </location>
</feature>
<organism evidence="3 4">
    <name type="scientific">Litorilinea aerophila</name>
    <dbReference type="NCBI Taxonomy" id="1204385"/>
    <lineage>
        <taxon>Bacteria</taxon>
        <taxon>Bacillati</taxon>
        <taxon>Chloroflexota</taxon>
        <taxon>Caldilineae</taxon>
        <taxon>Caldilineales</taxon>
        <taxon>Caldilineaceae</taxon>
        <taxon>Litorilinea</taxon>
    </lineage>
</organism>
<evidence type="ECO:0000313" key="4">
    <source>
        <dbReference type="Proteomes" id="UP000317371"/>
    </source>
</evidence>
<feature type="transmembrane region" description="Helical" evidence="1">
    <location>
        <begin position="6"/>
        <end position="24"/>
    </location>
</feature>
<dbReference type="AlphaFoldDB" id="A0A540VKU1"/>
<keyword evidence="3" id="KW-0378">Hydrolase</keyword>
<feature type="transmembrane region" description="Helical" evidence="1">
    <location>
        <begin position="338"/>
        <end position="355"/>
    </location>
</feature>
<dbReference type="GO" id="GO:0006508">
    <property type="term" value="P:proteolysis"/>
    <property type="evidence" value="ECO:0007669"/>
    <property type="project" value="UniProtKB-KW"/>
</dbReference>
<dbReference type="GO" id="GO:0080120">
    <property type="term" value="P:CAAX-box protein maturation"/>
    <property type="evidence" value="ECO:0007669"/>
    <property type="project" value="UniProtKB-ARBA"/>
</dbReference>
<name>A0A540VKU1_9CHLR</name>
<feature type="transmembrane region" description="Helical" evidence="1">
    <location>
        <begin position="216"/>
        <end position="236"/>
    </location>
</feature>
<dbReference type="Pfam" id="PF02517">
    <property type="entry name" value="Rce1-like"/>
    <property type="match status" value="1"/>
</dbReference>
<keyword evidence="3" id="KW-0645">Protease</keyword>
<keyword evidence="3" id="KW-0482">Metalloprotease</keyword>
<dbReference type="GO" id="GO:0004175">
    <property type="term" value="F:endopeptidase activity"/>
    <property type="evidence" value="ECO:0007669"/>
    <property type="project" value="UniProtKB-ARBA"/>
</dbReference>
<feature type="transmembrane region" description="Helical" evidence="1">
    <location>
        <begin position="36"/>
        <end position="67"/>
    </location>
</feature>
<gene>
    <name evidence="3" type="ORF">FKZ61_02765</name>
</gene>
<dbReference type="GO" id="GO:0008237">
    <property type="term" value="F:metallopeptidase activity"/>
    <property type="evidence" value="ECO:0007669"/>
    <property type="project" value="UniProtKB-KW"/>
</dbReference>
<reference evidence="3 4" key="1">
    <citation type="submission" date="2019-06" db="EMBL/GenBank/DDBJ databases">
        <title>Genome sequence of Litorilinea aerophila BAA-2444.</title>
        <authorList>
            <person name="Maclea K.S."/>
            <person name="Maurais E.G."/>
            <person name="Iannazzi L.C."/>
        </authorList>
    </citation>
    <scope>NUCLEOTIDE SEQUENCE [LARGE SCALE GENOMIC DNA]</scope>
    <source>
        <strain evidence="3 4">ATCC BAA-2444</strain>
    </source>
</reference>
<keyword evidence="1" id="KW-0812">Transmembrane</keyword>
<proteinExistence type="predicted"/>
<dbReference type="EMBL" id="VIGC01000003">
    <property type="protein sequence ID" value="TQE97357.1"/>
    <property type="molecule type" value="Genomic_DNA"/>
</dbReference>
<evidence type="ECO:0000259" key="2">
    <source>
        <dbReference type="Pfam" id="PF02517"/>
    </source>
</evidence>
<dbReference type="OrthoDB" id="2986398at2"/>
<feature type="transmembrane region" description="Helical" evidence="1">
    <location>
        <begin position="132"/>
        <end position="153"/>
    </location>
</feature>
<feature type="transmembrane region" description="Helical" evidence="1">
    <location>
        <begin position="307"/>
        <end position="326"/>
    </location>
</feature>
<comment type="caution">
    <text evidence="3">The sequence shown here is derived from an EMBL/GenBank/DDBJ whole genome shotgun (WGS) entry which is preliminary data.</text>
</comment>
<feature type="transmembrane region" description="Helical" evidence="1">
    <location>
        <begin position="87"/>
        <end position="111"/>
    </location>
</feature>
<dbReference type="Proteomes" id="UP000317371">
    <property type="component" value="Unassembled WGS sequence"/>
</dbReference>
<keyword evidence="1" id="KW-0472">Membrane</keyword>
<dbReference type="InParanoid" id="A0A540VKU1"/>
<sequence>MSELFGLVVTFGPLILILLLANAAEARRQRGEESEGLSILTYLLLIFFLGFGVLAGLLIQVTSLLIASQPGLLQELGLAGSGGTPPIQFDSLGLLGLGIWLPCLVGIVLLLAPVRRLLARILPLDAESPVHAVALSYTMLVVINLMFTLGVGLGNLADLVASQQVSGVQTNTILTLWVQQGLMAAMALVGVGWLTRLGFQEALRRLGVVLPSRRQVAIGVGIGLLMVPVVMALEYLSSLVGMGADPDVEALTEQLLGPLFRSPLGILTLGLSAALGEETIFRGALLPRFGLVLTSIIFALLHSNYGITVSTLIVFLLGLVLGWVRLRHNTTTAMVVHAVYNMTLGLLAYLSSSLLNF</sequence>
<evidence type="ECO:0000256" key="1">
    <source>
        <dbReference type="SAM" id="Phobius"/>
    </source>
</evidence>
<protein>
    <submittedName>
        <fullName evidence="3">CPBP family intramembrane metalloprotease</fullName>
    </submittedName>
</protein>
<dbReference type="RefSeq" id="WP_141608550.1">
    <property type="nucleotide sequence ID" value="NZ_VIGC02000003.1"/>
</dbReference>
<evidence type="ECO:0000313" key="3">
    <source>
        <dbReference type="EMBL" id="TQE97357.1"/>
    </source>
</evidence>
<feature type="domain" description="CAAX prenyl protease 2/Lysostaphin resistance protein A-like" evidence="2">
    <location>
        <begin position="264"/>
        <end position="342"/>
    </location>
</feature>
<dbReference type="InterPro" id="IPR003675">
    <property type="entry name" value="Rce1/LyrA-like_dom"/>
</dbReference>
<keyword evidence="4" id="KW-1185">Reference proteome</keyword>
<keyword evidence="1" id="KW-1133">Transmembrane helix</keyword>
<accession>A0A540VKU1</accession>